<reference evidence="3" key="1">
    <citation type="journal article" date="2023" name="Insect Mol. Biol.">
        <title>Genome sequencing provides insights into the evolution of gene families encoding plant cell wall-degrading enzymes in longhorned beetles.</title>
        <authorList>
            <person name="Shin N.R."/>
            <person name="Okamura Y."/>
            <person name="Kirsch R."/>
            <person name="Pauchet Y."/>
        </authorList>
    </citation>
    <scope>NUCLEOTIDE SEQUENCE</scope>
    <source>
        <strain evidence="3">AMC_N1</strain>
    </source>
</reference>
<dbReference type="SUPFAM" id="SSF46689">
    <property type="entry name" value="Homeodomain-like"/>
    <property type="match status" value="1"/>
</dbReference>
<comment type="caution">
    <text evidence="3">The sequence shown here is derived from an EMBL/GenBank/DDBJ whole genome shotgun (WGS) entry which is preliminary data.</text>
</comment>
<evidence type="ECO:0000313" key="4">
    <source>
        <dbReference type="Proteomes" id="UP001162162"/>
    </source>
</evidence>
<dbReference type="Pfam" id="PF05225">
    <property type="entry name" value="HTH_psq"/>
    <property type="match status" value="1"/>
</dbReference>
<dbReference type="InterPro" id="IPR007889">
    <property type="entry name" value="HTH_Psq"/>
</dbReference>
<dbReference type="GO" id="GO:0005634">
    <property type="term" value="C:nucleus"/>
    <property type="evidence" value="ECO:0007669"/>
    <property type="project" value="UniProtKB-SubCell"/>
</dbReference>
<dbReference type="InterPro" id="IPR009057">
    <property type="entry name" value="Homeodomain-like_sf"/>
</dbReference>
<dbReference type="GO" id="GO:0003677">
    <property type="term" value="F:DNA binding"/>
    <property type="evidence" value="ECO:0007669"/>
    <property type="project" value="InterPro"/>
</dbReference>
<evidence type="ECO:0000313" key="3">
    <source>
        <dbReference type="EMBL" id="KAJ8944295.1"/>
    </source>
</evidence>
<feature type="domain" description="HTH psq-type" evidence="2">
    <location>
        <begin position="1"/>
        <end position="35"/>
    </location>
</feature>
<name>A0AAV8XZY9_9CUCU</name>
<gene>
    <name evidence="3" type="ORF">NQ318_021224</name>
</gene>
<protein>
    <recommendedName>
        <fullName evidence="2">HTH psq-type domain-containing protein</fullName>
    </recommendedName>
</protein>
<dbReference type="Proteomes" id="UP001162162">
    <property type="component" value="Unassembled WGS sequence"/>
</dbReference>
<dbReference type="Gene3D" id="1.10.10.60">
    <property type="entry name" value="Homeodomain-like"/>
    <property type="match status" value="1"/>
</dbReference>
<evidence type="ECO:0000259" key="2">
    <source>
        <dbReference type="Pfam" id="PF05225"/>
    </source>
</evidence>
<sequence length="130" mass="15014">MQLALADINENKLSIRAASRKYGIPYTTLTDHKKTVSPKKKLGRFTNVFSADEERDFVNHLIDMDDRLAYEYAEKNNITHPFKGGSAAEQWYRNFMRRNPDLSLRAPEPTSVARACGFNRVQVKIFFDNL</sequence>
<keyword evidence="4" id="KW-1185">Reference proteome</keyword>
<evidence type="ECO:0000256" key="1">
    <source>
        <dbReference type="ARBA" id="ARBA00004123"/>
    </source>
</evidence>
<dbReference type="AlphaFoldDB" id="A0AAV8XZY9"/>
<accession>A0AAV8XZY9</accession>
<organism evidence="3 4">
    <name type="scientific">Aromia moschata</name>
    <dbReference type="NCBI Taxonomy" id="1265417"/>
    <lineage>
        <taxon>Eukaryota</taxon>
        <taxon>Metazoa</taxon>
        <taxon>Ecdysozoa</taxon>
        <taxon>Arthropoda</taxon>
        <taxon>Hexapoda</taxon>
        <taxon>Insecta</taxon>
        <taxon>Pterygota</taxon>
        <taxon>Neoptera</taxon>
        <taxon>Endopterygota</taxon>
        <taxon>Coleoptera</taxon>
        <taxon>Polyphaga</taxon>
        <taxon>Cucujiformia</taxon>
        <taxon>Chrysomeloidea</taxon>
        <taxon>Cerambycidae</taxon>
        <taxon>Cerambycinae</taxon>
        <taxon>Callichromatini</taxon>
        <taxon>Aromia</taxon>
    </lineage>
</organism>
<proteinExistence type="predicted"/>
<dbReference type="EMBL" id="JAPWTK010000259">
    <property type="protein sequence ID" value="KAJ8944295.1"/>
    <property type="molecule type" value="Genomic_DNA"/>
</dbReference>
<comment type="subcellular location">
    <subcellularLocation>
        <location evidence="1">Nucleus</location>
    </subcellularLocation>
</comment>